<dbReference type="Proteomes" id="UP000824469">
    <property type="component" value="Unassembled WGS sequence"/>
</dbReference>
<accession>A0AA38GFP9</accession>
<evidence type="ECO:0000256" key="1">
    <source>
        <dbReference type="SAM" id="Phobius"/>
    </source>
</evidence>
<sequence length="232" mass="25486">FAIILFLFRKVIVFELLCWLKHGLLGLDFLINKGIMALYTLLNPLVPLAVAVIQGTQWATYIVKEVYALIFNMTSVQAFTEAVVLSSAVLGVGEATKSNAVSSQPYTIGLAGFLGLGAVLGLFSSSIFVALLLALVAFSLLVMKRDRVSSIMPVAAVLAAVAEPWVRVVALASFLTLAIHQHWKSPEKEQVTPDNGSRYKEQPIILRVLSLMVGIAVAAQWLYFRHWIWLTK</sequence>
<feature type="transmembrane region" description="Helical" evidence="1">
    <location>
        <begin position="204"/>
        <end position="224"/>
    </location>
</feature>
<feature type="transmembrane region" description="Helical" evidence="1">
    <location>
        <begin position="110"/>
        <end position="142"/>
    </location>
</feature>
<evidence type="ECO:0000313" key="2">
    <source>
        <dbReference type="EMBL" id="KAH9322674.1"/>
    </source>
</evidence>
<protein>
    <submittedName>
        <fullName evidence="2">Uncharacterized protein</fullName>
    </submittedName>
</protein>
<proteinExistence type="predicted"/>
<organism evidence="2 3">
    <name type="scientific">Taxus chinensis</name>
    <name type="common">Chinese yew</name>
    <name type="synonym">Taxus wallichiana var. chinensis</name>
    <dbReference type="NCBI Taxonomy" id="29808"/>
    <lineage>
        <taxon>Eukaryota</taxon>
        <taxon>Viridiplantae</taxon>
        <taxon>Streptophyta</taxon>
        <taxon>Embryophyta</taxon>
        <taxon>Tracheophyta</taxon>
        <taxon>Spermatophyta</taxon>
        <taxon>Pinopsida</taxon>
        <taxon>Pinidae</taxon>
        <taxon>Conifers II</taxon>
        <taxon>Cupressales</taxon>
        <taxon>Taxaceae</taxon>
        <taxon>Taxus</taxon>
    </lineage>
</organism>
<dbReference type="InterPro" id="IPR056894">
    <property type="entry name" value="AtTam38"/>
</dbReference>
<gene>
    <name evidence="2" type="ORF">KI387_017313</name>
</gene>
<comment type="caution">
    <text evidence="2">The sequence shown here is derived from an EMBL/GenBank/DDBJ whole genome shotgun (WGS) entry which is preliminary data.</text>
</comment>
<keyword evidence="1" id="KW-1133">Transmembrane helix</keyword>
<feature type="transmembrane region" description="Helical" evidence="1">
    <location>
        <begin position="37"/>
        <end position="54"/>
    </location>
</feature>
<dbReference type="Pfam" id="PF25114">
    <property type="entry name" value="AtTam38"/>
    <property type="match status" value="1"/>
</dbReference>
<reference evidence="2 3" key="1">
    <citation type="journal article" date="2021" name="Nat. Plants">
        <title>The Taxus genome provides insights into paclitaxel biosynthesis.</title>
        <authorList>
            <person name="Xiong X."/>
            <person name="Gou J."/>
            <person name="Liao Q."/>
            <person name="Li Y."/>
            <person name="Zhou Q."/>
            <person name="Bi G."/>
            <person name="Li C."/>
            <person name="Du R."/>
            <person name="Wang X."/>
            <person name="Sun T."/>
            <person name="Guo L."/>
            <person name="Liang H."/>
            <person name="Lu P."/>
            <person name="Wu Y."/>
            <person name="Zhang Z."/>
            <person name="Ro D.K."/>
            <person name="Shang Y."/>
            <person name="Huang S."/>
            <person name="Yan J."/>
        </authorList>
    </citation>
    <scope>NUCLEOTIDE SEQUENCE [LARGE SCALE GENOMIC DNA]</scope>
    <source>
        <strain evidence="2">Ta-2019</strain>
    </source>
</reference>
<keyword evidence="3" id="KW-1185">Reference proteome</keyword>
<keyword evidence="1" id="KW-0812">Transmembrane</keyword>
<keyword evidence="1" id="KW-0472">Membrane</keyword>
<dbReference type="OMA" id="QDSPIRW"/>
<name>A0AA38GFP9_TAXCH</name>
<dbReference type="AlphaFoldDB" id="A0AA38GFP9"/>
<evidence type="ECO:0000313" key="3">
    <source>
        <dbReference type="Proteomes" id="UP000824469"/>
    </source>
</evidence>
<feature type="transmembrane region" description="Helical" evidence="1">
    <location>
        <begin position="66"/>
        <end position="90"/>
    </location>
</feature>
<dbReference type="EMBL" id="JAHRHJ020000003">
    <property type="protein sequence ID" value="KAH9322674.1"/>
    <property type="molecule type" value="Genomic_DNA"/>
</dbReference>
<feature type="non-terminal residue" evidence="2">
    <location>
        <position position="1"/>
    </location>
</feature>